<feature type="transmembrane region" description="Helical" evidence="6">
    <location>
        <begin position="261"/>
        <end position="282"/>
    </location>
</feature>
<evidence type="ECO:0000256" key="3">
    <source>
        <dbReference type="ARBA" id="ARBA00022989"/>
    </source>
</evidence>
<feature type="compositionally biased region" description="Pro residues" evidence="5">
    <location>
        <begin position="148"/>
        <end position="159"/>
    </location>
</feature>
<organism evidence="7 8">
    <name type="scientific">Aldrovandia affinis</name>
    <dbReference type="NCBI Taxonomy" id="143900"/>
    <lineage>
        <taxon>Eukaryota</taxon>
        <taxon>Metazoa</taxon>
        <taxon>Chordata</taxon>
        <taxon>Craniata</taxon>
        <taxon>Vertebrata</taxon>
        <taxon>Euteleostomi</taxon>
        <taxon>Actinopterygii</taxon>
        <taxon>Neopterygii</taxon>
        <taxon>Teleostei</taxon>
        <taxon>Notacanthiformes</taxon>
        <taxon>Halosauridae</taxon>
        <taxon>Aldrovandia</taxon>
    </lineage>
</organism>
<evidence type="ECO:0000256" key="2">
    <source>
        <dbReference type="ARBA" id="ARBA00022692"/>
    </source>
</evidence>
<keyword evidence="8" id="KW-1185">Reference proteome</keyword>
<dbReference type="Proteomes" id="UP001221898">
    <property type="component" value="Unassembled WGS sequence"/>
</dbReference>
<reference evidence="7" key="1">
    <citation type="journal article" date="2023" name="Science">
        <title>Genome structures resolve the early diversification of teleost fishes.</title>
        <authorList>
            <person name="Parey E."/>
            <person name="Louis A."/>
            <person name="Montfort J."/>
            <person name="Bouchez O."/>
            <person name="Roques C."/>
            <person name="Iampietro C."/>
            <person name="Lluch J."/>
            <person name="Castinel A."/>
            <person name="Donnadieu C."/>
            <person name="Desvignes T."/>
            <person name="Floi Bucao C."/>
            <person name="Jouanno E."/>
            <person name="Wen M."/>
            <person name="Mejri S."/>
            <person name="Dirks R."/>
            <person name="Jansen H."/>
            <person name="Henkel C."/>
            <person name="Chen W.J."/>
            <person name="Zahm M."/>
            <person name="Cabau C."/>
            <person name="Klopp C."/>
            <person name="Thompson A.W."/>
            <person name="Robinson-Rechavi M."/>
            <person name="Braasch I."/>
            <person name="Lecointre G."/>
            <person name="Bobe J."/>
            <person name="Postlethwait J.H."/>
            <person name="Berthelot C."/>
            <person name="Roest Crollius H."/>
            <person name="Guiguen Y."/>
        </authorList>
    </citation>
    <scope>NUCLEOTIDE SEQUENCE</scope>
    <source>
        <strain evidence="7">NC1722</strain>
    </source>
</reference>
<evidence type="ECO:0000313" key="8">
    <source>
        <dbReference type="Proteomes" id="UP001221898"/>
    </source>
</evidence>
<accession>A0AAD7RCS6</accession>
<feature type="compositionally biased region" description="Basic and acidic residues" evidence="5">
    <location>
        <begin position="164"/>
        <end position="175"/>
    </location>
</feature>
<feature type="region of interest" description="Disordered" evidence="5">
    <location>
        <begin position="136"/>
        <end position="175"/>
    </location>
</feature>
<gene>
    <name evidence="7" type="ORF">AAFF_G00250620</name>
</gene>
<keyword evidence="3 6" id="KW-1133">Transmembrane helix</keyword>
<evidence type="ECO:0000256" key="5">
    <source>
        <dbReference type="SAM" id="MobiDB-lite"/>
    </source>
</evidence>
<dbReference type="PANTHER" id="PTHR11040:SF58">
    <property type="entry name" value="ZINC TRANSPORTER ZIP1"/>
    <property type="match status" value="1"/>
</dbReference>
<keyword evidence="2 6" id="KW-0812">Transmembrane</keyword>
<proteinExistence type="predicted"/>
<feature type="transmembrane region" description="Helical" evidence="6">
    <location>
        <begin position="93"/>
        <end position="110"/>
    </location>
</feature>
<evidence type="ECO:0008006" key="9">
    <source>
        <dbReference type="Google" id="ProtNLM"/>
    </source>
</evidence>
<name>A0AAD7RCS6_9TELE</name>
<dbReference type="AlphaFoldDB" id="A0AAD7RCS6"/>
<evidence type="ECO:0000256" key="1">
    <source>
        <dbReference type="ARBA" id="ARBA00004141"/>
    </source>
</evidence>
<evidence type="ECO:0000256" key="4">
    <source>
        <dbReference type="ARBA" id="ARBA00023136"/>
    </source>
</evidence>
<keyword evidence="4 6" id="KW-0472">Membrane</keyword>
<evidence type="ECO:0000313" key="7">
    <source>
        <dbReference type="EMBL" id="KAJ8377911.1"/>
    </source>
</evidence>
<dbReference type="InterPro" id="IPR003689">
    <property type="entry name" value="ZIP"/>
</dbReference>
<feature type="transmembrane region" description="Helical" evidence="6">
    <location>
        <begin position="52"/>
        <end position="73"/>
    </location>
</feature>
<comment type="subcellular location">
    <subcellularLocation>
        <location evidence="1">Membrane</location>
        <topology evidence="1">Multi-pass membrane protein</topology>
    </subcellularLocation>
</comment>
<dbReference type="GO" id="GO:0005886">
    <property type="term" value="C:plasma membrane"/>
    <property type="evidence" value="ECO:0007669"/>
    <property type="project" value="TreeGrafter"/>
</dbReference>
<comment type="caution">
    <text evidence="7">The sequence shown here is derived from an EMBL/GenBank/DDBJ whole genome shotgun (WGS) entry which is preliminary data.</text>
</comment>
<sequence length="315" mass="33013">MDASSDAGSGLAVKVASLCGLLCVTLLCGLAPLCAFKGRGRCDADPAIRRKVLNLVSSFAGGVFLATCLLDQVPGYLKGMDEAFNSLEIKLQFPLPEFILAMGFFLVLVMEQTVLACKDQVWAAAEERRALLVEPSVQLQGTDRQDTPTPPPPPQPPPAGGEEESSREGGGPHRLHDDRAQLSAVCAFVLVFSLSLHAALGGLAGGLRGGGGRGLALKLWRGRLRRAVVAGCLLLFSLASPVGVAVGVALSEAGATPHRRLARSALEGLAVGAFVFITFMEILPQELGAPHCRLPKLALLLTGFAVVTGLMFIKI</sequence>
<dbReference type="EMBL" id="JAINUG010000337">
    <property type="protein sequence ID" value="KAJ8377911.1"/>
    <property type="molecule type" value="Genomic_DNA"/>
</dbReference>
<dbReference type="GO" id="GO:0005385">
    <property type="term" value="F:zinc ion transmembrane transporter activity"/>
    <property type="evidence" value="ECO:0007669"/>
    <property type="project" value="TreeGrafter"/>
</dbReference>
<feature type="transmembrane region" description="Helical" evidence="6">
    <location>
        <begin position="182"/>
        <end position="207"/>
    </location>
</feature>
<dbReference type="Pfam" id="PF02535">
    <property type="entry name" value="Zip"/>
    <property type="match status" value="1"/>
</dbReference>
<feature type="transmembrane region" description="Helical" evidence="6">
    <location>
        <begin position="12"/>
        <end position="31"/>
    </location>
</feature>
<feature type="transmembrane region" description="Helical" evidence="6">
    <location>
        <begin position="294"/>
        <end position="313"/>
    </location>
</feature>
<evidence type="ECO:0000256" key="6">
    <source>
        <dbReference type="SAM" id="Phobius"/>
    </source>
</evidence>
<protein>
    <recommendedName>
        <fullName evidence="9">Zinc transporter ZIP1</fullName>
    </recommendedName>
</protein>
<dbReference type="PANTHER" id="PTHR11040">
    <property type="entry name" value="ZINC/IRON TRANSPORTER"/>
    <property type="match status" value="1"/>
</dbReference>
<feature type="transmembrane region" description="Helical" evidence="6">
    <location>
        <begin position="227"/>
        <end position="249"/>
    </location>
</feature>